<dbReference type="InterPro" id="IPR036047">
    <property type="entry name" value="F-box-like_dom_sf"/>
</dbReference>
<name>A0ABQ8E898_BRANA</name>
<dbReference type="SMART" id="SM00213">
    <property type="entry name" value="UBQ"/>
    <property type="match status" value="1"/>
</dbReference>
<dbReference type="Gene3D" id="1.20.1280.50">
    <property type="match status" value="1"/>
</dbReference>
<feature type="region of interest" description="Disordered" evidence="1">
    <location>
        <begin position="39"/>
        <end position="69"/>
    </location>
</feature>
<comment type="caution">
    <text evidence="3">The sequence shown here is derived from an EMBL/GenBank/DDBJ whole genome shotgun (WGS) entry which is preliminary data.</text>
</comment>
<dbReference type="PROSITE" id="PS50053">
    <property type="entry name" value="UBIQUITIN_2"/>
    <property type="match status" value="1"/>
</dbReference>
<feature type="domain" description="Ubiquitin-like" evidence="2">
    <location>
        <begin position="65"/>
        <end position="142"/>
    </location>
</feature>
<dbReference type="Pfam" id="PF03478">
    <property type="entry name" value="Beta-prop_KIB1-4"/>
    <property type="match status" value="1"/>
</dbReference>
<dbReference type="InterPro" id="IPR022617">
    <property type="entry name" value="Rad60/SUMO-like_dom"/>
</dbReference>
<dbReference type="SUPFAM" id="SSF81383">
    <property type="entry name" value="F-box domain"/>
    <property type="match status" value="1"/>
</dbReference>
<dbReference type="InterPro" id="IPR029071">
    <property type="entry name" value="Ubiquitin-like_domsf"/>
</dbReference>
<dbReference type="Proteomes" id="UP000824890">
    <property type="component" value="Unassembled WGS sequence"/>
</dbReference>
<dbReference type="InterPro" id="IPR000626">
    <property type="entry name" value="Ubiquitin-like_dom"/>
</dbReference>
<accession>A0ABQ8E898</accession>
<dbReference type="InterPro" id="IPR005174">
    <property type="entry name" value="KIB1-4_b-propeller"/>
</dbReference>
<dbReference type="CDD" id="cd09917">
    <property type="entry name" value="F-box_SF"/>
    <property type="match status" value="1"/>
</dbReference>
<evidence type="ECO:0000256" key="1">
    <source>
        <dbReference type="SAM" id="MobiDB-lite"/>
    </source>
</evidence>
<feature type="compositionally biased region" description="Basic and acidic residues" evidence="1">
    <location>
        <begin position="43"/>
        <end position="60"/>
    </location>
</feature>
<evidence type="ECO:0000313" key="3">
    <source>
        <dbReference type="EMBL" id="KAH0937638.1"/>
    </source>
</evidence>
<evidence type="ECO:0000259" key="2">
    <source>
        <dbReference type="PROSITE" id="PS50053"/>
    </source>
</evidence>
<proteinExistence type="predicted"/>
<sequence>MKSDAAKKLFQSFYYSPSLDILQSQNFFLRHRSEFLFSTPTGESDKRKMSATQEEDKKPGDQGPAHINLKVKGQDGNEVFFRIKRATQLKKLMTAYCDRQSVDFNSIAFLFDGRRLRAEQTPDELDMEEGDEIDAMLHQTGVTIQIIMAVSSSYYSSSWSDLLPELMDAVFHSLNDVKDILSCATVCSSWRYSSSAVYSNDDQRWICGNTRGYLLTNPFTNTVVSLPPLTSFEDVQRLIQFQATSQHSGALTLIKEFVKKVASSKSLLDSDCVVLIIYNTDGGKLAFCRRVDKQWTELESDHIDDIVFCNGVFLAMDRTGGIYQCELDPNNPMAVPLCTASPFRYDPCKKCFAESDHGKLWVVLQKLDVSDEFDFTTYFEIYEFNSEKKEWTVVRSLRGKALFLSPQGRCLSVLAGETGTGGFIKDNSIYFIDGSLTVFEWESKQSKKQSGFCNLMFWVTPEDVLQR</sequence>
<dbReference type="Pfam" id="PF11976">
    <property type="entry name" value="Rad60-SLD"/>
    <property type="match status" value="1"/>
</dbReference>
<dbReference type="SUPFAM" id="SSF54236">
    <property type="entry name" value="Ubiquitin-like"/>
    <property type="match status" value="1"/>
</dbReference>
<evidence type="ECO:0000313" key="4">
    <source>
        <dbReference type="Proteomes" id="UP000824890"/>
    </source>
</evidence>
<dbReference type="EMBL" id="JAGKQM010000002">
    <property type="protein sequence ID" value="KAH0937638.1"/>
    <property type="molecule type" value="Genomic_DNA"/>
</dbReference>
<gene>
    <name evidence="3" type="ORF">HID58_005099</name>
</gene>
<dbReference type="CDD" id="cd16116">
    <property type="entry name" value="Ubl_Smt3_like"/>
    <property type="match status" value="1"/>
</dbReference>
<protein>
    <recommendedName>
        <fullName evidence="2">Ubiquitin-like domain-containing protein</fullName>
    </recommendedName>
</protein>
<dbReference type="Gene3D" id="3.10.20.90">
    <property type="entry name" value="Phosphatidylinositol 3-kinase Catalytic Subunit, Chain A, domain 1"/>
    <property type="match status" value="1"/>
</dbReference>
<keyword evidence="4" id="KW-1185">Reference proteome</keyword>
<reference evidence="3 4" key="1">
    <citation type="submission" date="2021-05" db="EMBL/GenBank/DDBJ databases">
        <title>Genome Assembly of Synthetic Allotetraploid Brassica napus Reveals Homoeologous Exchanges between Subgenomes.</title>
        <authorList>
            <person name="Davis J.T."/>
        </authorList>
    </citation>
    <scope>NUCLEOTIDE SEQUENCE [LARGE SCALE GENOMIC DNA]</scope>
    <source>
        <strain evidence="4">cv. Da-Ae</strain>
        <tissue evidence="3">Seedling</tissue>
    </source>
</reference>
<dbReference type="PANTHER" id="PTHR10562">
    <property type="entry name" value="SMALL UBIQUITIN-RELATED MODIFIER"/>
    <property type="match status" value="1"/>
</dbReference>
<organism evidence="3 4">
    <name type="scientific">Brassica napus</name>
    <name type="common">Rape</name>
    <dbReference type="NCBI Taxonomy" id="3708"/>
    <lineage>
        <taxon>Eukaryota</taxon>
        <taxon>Viridiplantae</taxon>
        <taxon>Streptophyta</taxon>
        <taxon>Embryophyta</taxon>
        <taxon>Tracheophyta</taxon>
        <taxon>Spermatophyta</taxon>
        <taxon>Magnoliopsida</taxon>
        <taxon>eudicotyledons</taxon>
        <taxon>Gunneridae</taxon>
        <taxon>Pentapetalae</taxon>
        <taxon>rosids</taxon>
        <taxon>malvids</taxon>
        <taxon>Brassicales</taxon>
        <taxon>Brassicaceae</taxon>
        <taxon>Brassiceae</taxon>
        <taxon>Brassica</taxon>
    </lineage>
</organism>